<comment type="pathway">
    <text evidence="3 8">Sulfur metabolism; glutathione metabolism.</text>
</comment>
<comment type="caution">
    <text evidence="10">The sequence shown here is derived from an EMBL/GenBank/DDBJ whole genome shotgun (WGS) entry which is preliminary data.</text>
</comment>
<feature type="chain" id="PRO_5040300128" description="Glutathione hydrolase" evidence="9">
    <location>
        <begin position="26"/>
        <end position="574"/>
    </location>
</feature>
<dbReference type="PANTHER" id="PTHR11686">
    <property type="entry name" value="GAMMA GLUTAMYL TRANSPEPTIDASE"/>
    <property type="match status" value="1"/>
</dbReference>
<evidence type="ECO:0000256" key="5">
    <source>
        <dbReference type="ARBA" id="ARBA00047417"/>
    </source>
</evidence>
<keyword evidence="8" id="KW-0808">Transferase</keyword>
<gene>
    <name evidence="10" type="ORF">G7Z17_g9443</name>
</gene>
<dbReference type="InterPro" id="IPR000101">
    <property type="entry name" value="GGT_peptidase"/>
</dbReference>
<evidence type="ECO:0000256" key="3">
    <source>
        <dbReference type="ARBA" id="ARBA00005115"/>
    </source>
</evidence>
<name>A0A9P5H520_9HYPO</name>
<feature type="binding site" evidence="7">
    <location>
        <position position="109"/>
    </location>
    <ligand>
        <name>L-glutamate</name>
        <dbReference type="ChEBI" id="CHEBI:29985"/>
    </ligand>
</feature>
<dbReference type="GO" id="GO:0103068">
    <property type="term" value="F:leukotriene C4 gamma-glutamyl transferase activity"/>
    <property type="evidence" value="ECO:0007669"/>
    <property type="project" value="UniProtKB-EC"/>
</dbReference>
<reference evidence="10" key="1">
    <citation type="submission" date="2020-03" db="EMBL/GenBank/DDBJ databases">
        <title>Draft Genome Sequence of Cylindrodendrum hubeiense.</title>
        <authorList>
            <person name="Buettner E."/>
            <person name="Kellner H."/>
        </authorList>
    </citation>
    <scope>NUCLEOTIDE SEQUENCE</scope>
    <source>
        <strain evidence="10">IHI 201604</strain>
    </source>
</reference>
<comment type="function">
    <text evidence="8">Cleaves the gamma-glutamyl peptide bond of glutathione and glutathione conjugates.</text>
</comment>
<dbReference type="EC" id="2.3.2.2" evidence="8"/>
<dbReference type="Pfam" id="PF01019">
    <property type="entry name" value="G_glu_transpept"/>
    <property type="match status" value="1"/>
</dbReference>
<comment type="catalytic activity">
    <reaction evidence="2 8">
        <text>glutathione + H2O = L-cysteinylglycine + L-glutamate</text>
        <dbReference type="Rhea" id="RHEA:28807"/>
        <dbReference type="ChEBI" id="CHEBI:15377"/>
        <dbReference type="ChEBI" id="CHEBI:29985"/>
        <dbReference type="ChEBI" id="CHEBI:57925"/>
        <dbReference type="ChEBI" id="CHEBI:61694"/>
        <dbReference type="EC" id="3.4.19.13"/>
    </reaction>
</comment>
<evidence type="ECO:0000313" key="11">
    <source>
        <dbReference type="Proteomes" id="UP000722485"/>
    </source>
</evidence>
<comment type="similarity">
    <text evidence="4">Belongs to the gamma-glutamyltransferase family.</text>
</comment>
<feature type="binding site" evidence="7">
    <location>
        <begin position="454"/>
        <end position="455"/>
    </location>
    <ligand>
        <name>L-glutamate</name>
        <dbReference type="ChEBI" id="CHEBI:29985"/>
    </ligand>
</feature>
<dbReference type="Gene3D" id="1.10.246.130">
    <property type="match status" value="1"/>
</dbReference>
<dbReference type="EMBL" id="JAANBB010000270">
    <property type="protein sequence ID" value="KAF7545098.1"/>
    <property type="molecule type" value="Genomic_DNA"/>
</dbReference>
<dbReference type="GO" id="GO:0036374">
    <property type="term" value="F:glutathione hydrolase activity"/>
    <property type="evidence" value="ECO:0007669"/>
    <property type="project" value="UniProtKB-UniRule"/>
</dbReference>
<dbReference type="InterPro" id="IPR029055">
    <property type="entry name" value="Ntn_hydrolases_N"/>
</dbReference>
<evidence type="ECO:0000256" key="2">
    <source>
        <dbReference type="ARBA" id="ARBA00001089"/>
    </source>
</evidence>
<keyword evidence="9" id="KW-0732">Signal</keyword>
<dbReference type="NCBIfam" id="TIGR00066">
    <property type="entry name" value="g_glut_trans"/>
    <property type="match status" value="1"/>
</dbReference>
<organism evidence="10 11">
    <name type="scientific">Cylindrodendrum hubeiense</name>
    <dbReference type="NCBI Taxonomy" id="595255"/>
    <lineage>
        <taxon>Eukaryota</taxon>
        <taxon>Fungi</taxon>
        <taxon>Dikarya</taxon>
        <taxon>Ascomycota</taxon>
        <taxon>Pezizomycotina</taxon>
        <taxon>Sordariomycetes</taxon>
        <taxon>Hypocreomycetidae</taxon>
        <taxon>Hypocreales</taxon>
        <taxon>Nectriaceae</taxon>
        <taxon>Cylindrodendrum</taxon>
    </lineage>
</organism>
<feature type="signal peptide" evidence="9">
    <location>
        <begin position="1"/>
        <end position="25"/>
    </location>
</feature>
<dbReference type="EC" id="3.4.19.13" evidence="8"/>
<keyword evidence="11" id="KW-1185">Reference proteome</keyword>
<dbReference type="OrthoDB" id="1081007at2759"/>
<feature type="active site" description="Nucleophile" evidence="6">
    <location>
        <position position="384"/>
    </location>
</feature>
<dbReference type="PANTHER" id="PTHR11686:SF62">
    <property type="entry name" value="GLUTATHIONE HYDROLASE"/>
    <property type="match status" value="1"/>
</dbReference>
<dbReference type="Proteomes" id="UP000722485">
    <property type="component" value="Unassembled WGS sequence"/>
</dbReference>
<dbReference type="SUPFAM" id="SSF56235">
    <property type="entry name" value="N-terminal nucleophile aminohydrolases (Ntn hydrolases)"/>
    <property type="match status" value="1"/>
</dbReference>
<feature type="binding site" evidence="7">
    <location>
        <begin position="402"/>
        <end position="404"/>
    </location>
    <ligand>
        <name>L-glutamate</name>
        <dbReference type="ChEBI" id="CHEBI:29985"/>
    </ligand>
</feature>
<evidence type="ECO:0000256" key="6">
    <source>
        <dbReference type="PIRSR" id="PIRSR600101-1"/>
    </source>
</evidence>
<evidence type="ECO:0000256" key="1">
    <source>
        <dbReference type="ARBA" id="ARBA00001049"/>
    </source>
</evidence>
<evidence type="ECO:0000256" key="7">
    <source>
        <dbReference type="PIRSR" id="PIRSR600101-2"/>
    </source>
</evidence>
<dbReference type="InterPro" id="IPR043137">
    <property type="entry name" value="GGT_ssub_C"/>
</dbReference>
<evidence type="ECO:0000256" key="8">
    <source>
        <dbReference type="RuleBase" id="RU368068"/>
    </source>
</evidence>
<proteinExistence type="inferred from homology"/>
<dbReference type="FunFam" id="3.60.20.40:FF:000001">
    <property type="entry name" value="Gamma-glutamyltranspeptidase 1"/>
    <property type="match status" value="1"/>
</dbReference>
<sequence>MKSLLIPRALQLLLASTVYHGLSEARPASEYGQSIMNPGQNRRGAVSSEAFECTHIGKDLLAKGGNAIDAIVGTAFCVGVIAPYHAGIGGGGFMLVRGPNSVYEAIDFRETAPAGASEDMYKGRVEQSIHGGLSVAVPGEVRGLWYAHQKYGKLPWALVLEGAISVAEDGFILNADFQRYINSVLKGKSTNFLSDDPSWAKDFAKNGQLKKEGSTITRKRYANTLREIAKKGAEEFYSGTIAKDLVETIQKHGGVFELADFKHYKVEVRDVLNTTHRGYRLFTLGAPASGAVSFNILNTLEGFKKPKSNRPQDWHNYIEAMRFGYGARGKLGDPELNHNVSSFEARMLDKDNSRRIRESIDPDQTQNVTAYDPYRVYAAENHGTSHMVTADNEGYAVSLTTTVNLLFGSLIMCEKTGVVLNNEMNDFSIPDVRNEFGFEPSKENFIRPGKRPLSSITPIIIERKDGSFFATVGAAGGSRIISATTQVVWRIMSESLSIAKAVAEPRLHNQLMPNTLVTELSFPSKIVDDLRTRGHNITYVGPGLSIVQGITQDRAGRFEAGSDPRQKNHHGESL</sequence>
<feature type="binding site" evidence="7">
    <location>
        <position position="477"/>
    </location>
    <ligand>
        <name>L-glutamate</name>
        <dbReference type="ChEBI" id="CHEBI:29985"/>
    </ligand>
</feature>
<dbReference type="InterPro" id="IPR043138">
    <property type="entry name" value="GGT_lsub"/>
</dbReference>
<protein>
    <recommendedName>
        <fullName evidence="8">Glutathione hydrolase</fullName>
        <ecNumber evidence="8">2.3.2.2</ecNumber>
        <ecNumber evidence="8">3.4.19.13</ecNumber>
    </recommendedName>
    <alternativeName>
        <fullName evidence="8">Gamma-glutamyltransferase</fullName>
    </alternativeName>
    <alternativeName>
        <fullName evidence="8">Gamma-glutamyltranspeptidase</fullName>
    </alternativeName>
</protein>
<feature type="binding site" evidence="7">
    <location>
        <position position="426"/>
    </location>
    <ligand>
        <name>L-glutamate</name>
        <dbReference type="ChEBI" id="CHEBI:29985"/>
    </ligand>
</feature>
<keyword evidence="8" id="KW-0378">Hydrolase</keyword>
<evidence type="ECO:0000256" key="9">
    <source>
        <dbReference type="SAM" id="SignalP"/>
    </source>
</evidence>
<dbReference type="GO" id="GO:0006751">
    <property type="term" value="P:glutathione catabolic process"/>
    <property type="evidence" value="ECO:0007669"/>
    <property type="project" value="UniProtKB-UniRule"/>
</dbReference>
<keyword evidence="8" id="KW-0012">Acyltransferase</keyword>
<dbReference type="Gene3D" id="3.60.20.40">
    <property type="match status" value="1"/>
</dbReference>
<dbReference type="AlphaFoldDB" id="A0A9P5H520"/>
<accession>A0A9P5H520</accession>
<dbReference type="GO" id="GO:0005886">
    <property type="term" value="C:plasma membrane"/>
    <property type="evidence" value="ECO:0007669"/>
    <property type="project" value="TreeGrafter"/>
</dbReference>
<evidence type="ECO:0000313" key="10">
    <source>
        <dbReference type="EMBL" id="KAF7545098.1"/>
    </source>
</evidence>
<comment type="catalytic activity">
    <reaction evidence="5 8">
        <text>an N-terminal (5-L-glutamyl)-[peptide] + an alpha-amino acid = 5-L-glutamyl amino acid + an N-terminal L-alpha-aminoacyl-[peptide]</text>
        <dbReference type="Rhea" id="RHEA:23904"/>
        <dbReference type="Rhea" id="RHEA-COMP:9780"/>
        <dbReference type="Rhea" id="RHEA-COMP:9795"/>
        <dbReference type="ChEBI" id="CHEBI:77644"/>
        <dbReference type="ChEBI" id="CHEBI:78597"/>
        <dbReference type="ChEBI" id="CHEBI:78599"/>
        <dbReference type="ChEBI" id="CHEBI:78608"/>
        <dbReference type="EC" id="2.3.2.2"/>
    </reaction>
</comment>
<comment type="catalytic activity">
    <reaction evidence="1 8">
        <text>an S-substituted glutathione + H2O = an S-substituted L-cysteinylglycine + L-glutamate</text>
        <dbReference type="Rhea" id="RHEA:59468"/>
        <dbReference type="ChEBI" id="CHEBI:15377"/>
        <dbReference type="ChEBI" id="CHEBI:29985"/>
        <dbReference type="ChEBI" id="CHEBI:90779"/>
        <dbReference type="ChEBI" id="CHEBI:143103"/>
        <dbReference type="EC" id="3.4.19.13"/>
    </reaction>
</comment>
<evidence type="ECO:0000256" key="4">
    <source>
        <dbReference type="ARBA" id="ARBA00009381"/>
    </source>
</evidence>
<dbReference type="PRINTS" id="PR01210">
    <property type="entry name" value="GGTRANSPTASE"/>
</dbReference>